<dbReference type="Proteomes" id="UP001498398">
    <property type="component" value="Unassembled WGS sequence"/>
</dbReference>
<feature type="transmembrane region" description="Helical" evidence="1">
    <location>
        <begin position="133"/>
        <end position="154"/>
    </location>
</feature>
<feature type="transmembrane region" description="Helical" evidence="1">
    <location>
        <begin position="6"/>
        <end position="25"/>
    </location>
</feature>
<keyword evidence="1" id="KW-1133">Transmembrane helix</keyword>
<evidence type="ECO:0000313" key="4">
    <source>
        <dbReference type="Proteomes" id="UP001498398"/>
    </source>
</evidence>
<feature type="transmembrane region" description="Helical" evidence="1">
    <location>
        <begin position="45"/>
        <end position="67"/>
    </location>
</feature>
<proteinExistence type="predicted"/>
<dbReference type="EMBL" id="JBANRG010000002">
    <property type="protein sequence ID" value="KAK7471075.1"/>
    <property type="molecule type" value="Genomic_DNA"/>
</dbReference>
<comment type="caution">
    <text evidence="3">The sequence shown here is derived from an EMBL/GenBank/DDBJ whole genome shotgun (WGS) entry which is preliminary data.</text>
</comment>
<dbReference type="InterPro" id="IPR045340">
    <property type="entry name" value="DUF6533"/>
</dbReference>
<feature type="transmembrane region" description="Helical" evidence="1">
    <location>
        <begin position="87"/>
        <end position="112"/>
    </location>
</feature>
<sequence length="251" mass="28963">MSEGSQWWIVAAMLAPPIFLLYDHLLTLGMEVQYIWLKRKRRSAYWFFLLRYFASFGEIVMLVFRFYDAGSESGCLVLQTYINTHTLLVELLVALAGSLIPLVGWSVAVSSIGTALLQGMICGKIFPEQKASYLTVTWGCALAYDLTIFILTLWKTIKTRRCFRGSLPVRLPLLDIMLRDGLYRCDIFWDNEYCPPRKRLPMRIPNIQYVSVGSDHFRNNDSTPDAQSPRIRVRRSTFKIHNDGSKSHFNF</sequence>
<keyword evidence="1" id="KW-0472">Membrane</keyword>
<organism evidence="3 4">
    <name type="scientific">Marasmiellus scandens</name>
    <dbReference type="NCBI Taxonomy" id="2682957"/>
    <lineage>
        <taxon>Eukaryota</taxon>
        <taxon>Fungi</taxon>
        <taxon>Dikarya</taxon>
        <taxon>Basidiomycota</taxon>
        <taxon>Agaricomycotina</taxon>
        <taxon>Agaricomycetes</taxon>
        <taxon>Agaricomycetidae</taxon>
        <taxon>Agaricales</taxon>
        <taxon>Marasmiineae</taxon>
        <taxon>Omphalotaceae</taxon>
        <taxon>Marasmiellus</taxon>
    </lineage>
</organism>
<keyword evidence="4" id="KW-1185">Reference proteome</keyword>
<gene>
    <name evidence="3" type="ORF">VKT23_002490</name>
</gene>
<protein>
    <recommendedName>
        <fullName evidence="2">DUF6533 domain-containing protein</fullName>
    </recommendedName>
</protein>
<evidence type="ECO:0000259" key="2">
    <source>
        <dbReference type="Pfam" id="PF20151"/>
    </source>
</evidence>
<name>A0ABR1K261_9AGAR</name>
<keyword evidence="1" id="KW-0812">Transmembrane</keyword>
<dbReference type="Pfam" id="PF20151">
    <property type="entry name" value="DUF6533"/>
    <property type="match status" value="1"/>
</dbReference>
<feature type="domain" description="DUF6533" evidence="2">
    <location>
        <begin position="14"/>
        <end position="54"/>
    </location>
</feature>
<reference evidence="3 4" key="1">
    <citation type="submission" date="2024-01" db="EMBL/GenBank/DDBJ databases">
        <title>A draft genome for the cacao thread blight pathogen Marasmiellus scandens.</title>
        <authorList>
            <person name="Baruah I.K."/>
            <person name="Leung J."/>
            <person name="Bukari Y."/>
            <person name="Amoako-Attah I."/>
            <person name="Meinhardt L.W."/>
            <person name="Bailey B.A."/>
            <person name="Cohen S.P."/>
        </authorList>
    </citation>
    <scope>NUCLEOTIDE SEQUENCE [LARGE SCALE GENOMIC DNA]</scope>
    <source>
        <strain evidence="3 4">GH-19</strain>
    </source>
</reference>
<accession>A0ABR1K261</accession>
<evidence type="ECO:0000313" key="3">
    <source>
        <dbReference type="EMBL" id="KAK7471075.1"/>
    </source>
</evidence>
<evidence type="ECO:0000256" key="1">
    <source>
        <dbReference type="SAM" id="Phobius"/>
    </source>
</evidence>